<protein>
    <submittedName>
        <fullName evidence="2">Uncharacterized protein</fullName>
    </submittedName>
</protein>
<feature type="compositionally biased region" description="Acidic residues" evidence="1">
    <location>
        <begin position="387"/>
        <end position="398"/>
    </location>
</feature>
<accession>A0AAP0X1P9</accession>
<feature type="compositionally biased region" description="Polar residues" evidence="1">
    <location>
        <begin position="114"/>
        <end position="141"/>
    </location>
</feature>
<reference evidence="2 3" key="1">
    <citation type="journal article" date="2024" name="Plant J.">
        <title>Genome sequences and population genomics reveal climatic adaptation and genomic divergence between two closely related sweetgum species.</title>
        <authorList>
            <person name="Xu W.Q."/>
            <person name="Ren C.Q."/>
            <person name="Zhang X.Y."/>
            <person name="Comes H.P."/>
            <person name="Liu X.H."/>
            <person name="Li Y.G."/>
            <person name="Kettle C.J."/>
            <person name="Jalonen R."/>
            <person name="Gaisberger H."/>
            <person name="Ma Y.Z."/>
            <person name="Qiu Y.X."/>
        </authorList>
    </citation>
    <scope>NUCLEOTIDE SEQUENCE [LARGE SCALE GENOMIC DNA]</scope>
    <source>
        <strain evidence="2">Hangzhou</strain>
    </source>
</reference>
<comment type="caution">
    <text evidence="2">The sequence shown here is derived from an EMBL/GenBank/DDBJ whole genome shotgun (WGS) entry which is preliminary data.</text>
</comment>
<feature type="region of interest" description="Disordered" evidence="1">
    <location>
        <begin position="263"/>
        <end position="282"/>
    </location>
</feature>
<dbReference type="PANTHER" id="PTHR34775:SF4">
    <property type="entry name" value="TRANSMEMBRANE PROTEIN"/>
    <property type="match status" value="1"/>
</dbReference>
<evidence type="ECO:0000313" key="2">
    <source>
        <dbReference type="EMBL" id="KAK9286777.1"/>
    </source>
</evidence>
<evidence type="ECO:0000256" key="1">
    <source>
        <dbReference type="SAM" id="MobiDB-lite"/>
    </source>
</evidence>
<evidence type="ECO:0000313" key="3">
    <source>
        <dbReference type="Proteomes" id="UP001415857"/>
    </source>
</evidence>
<dbReference type="EMBL" id="JBBPBK010000004">
    <property type="protein sequence ID" value="KAK9286777.1"/>
    <property type="molecule type" value="Genomic_DNA"/>
</dbReference>
<proteinExistence type="predicted"/>
<dbReference type="PANTHER" id="PTHR34775">
    <property type="entry name" value="TRANSMEMBRANE PROTEIN"/>
    <property type="match status" value="1"/>
</dbReference>
<organism evidence="2 3">
    <name type="scientific">Liquidambar formosana</name>
    <name type="common">Formosan gum</name>
    <dbReference type="NCBI Taxonomy" id="63359"/>
    <lineage>
        <taxon>Eukaryota</taxon>
        <taxon>Viridiplantae</taxon>
        <taxon>Streptophyta</taxon>
        <taxon>Embryophyta</taxon>
        <taxon>Tracheophyta</taxon>
        <taxon>Spermatophyta</taxon>
        <taxon>Magnoliopsida</taxon>
        <taxon>eudicotyledons</taxon>
        <taxon>Gunneridae</taxon>
        <taxon>Pentapetalae</taxon>
        <taxon>Saxifragales</taxon>
        <taxon>Altingiaceae</taxon>
        <taxon>Liquidambar</taxon>
    </lineage>
</organism>
<dbReference type="AlphaFoldDB" id="A0AAP0X1P9"/>
<feature type="region of interest" description="Disordered" evidence="1">
    <location>
        <begin position="108"/>
        <end position="148"/>
    </location>
</feature>
<dbReference type="Proteomes" id="UP001415857">
    <property type="component" value="Unassembled WGS sequence"/>
</dbReference>
<name>A0AAP0X1P9_LIQFO</name>
<feature type="region of interest" description="Disordered" evidence="1">
    <location>
        <begin position="379"/>
        <end position="443"/>
    </location>
</feature>
<feature type="compositionally biased region" description="Acidic residues" evidence="1">
    <location>
        <begin position="408"/>
        <end position="425"/>
    </location>
</feature>
<sequence>MRNVARNGEYEMVTGPVGSYPHLMPNMNIHPTCSPLALQERDNLISDPKPYSYYPILHSPNSADFLSYSEITNSSSLWRNPWRYLQTDLLHQSQADQTRIQEPQKVNNPIRRSFNGNPFTKPSIVSNPRSFNPMTPANSPSDFGRRNSIDKGVVSSRDYEQKENEKDNILKTVRVRSPAVSKGTKNFMSPTISAASKITTASPRKKVLAERNEPIRAAVSFSDGKSPFSSLNLSDVTEETDSKSEIGLNQNKVEATCEMTSANSDHKEAGLGATPISSKASESDAVLNSKVPSTAHDSESVSTVTVEPECVNGHANFKISPSPSCSSCPILAPLDLDPSLPPYDPKKNYLSPRPQFLHYKPNPRIELYLNKERGFDSEEGGKCLEDSFSDTENTEETQSEGSHKESEDASSVEVLEEEEEEEEPHDSEANLMTKETVEGKGASKPHFLTRSKSISLLLILVIACLSIPMTDSPVVGPSSVFKDQTFSKLYDPYEFAKENLMG</sequence>
<keyword evidence="3" id="KW-1185">Reference proteome</keyword>
<gene>
    <name evidence="2" type="ORF">L1049_015182</name>
</gene>